<name>A0A6I6IQC4_9RHOB</name>
<keyword evidence="3" id="KW-0408">Iron</keyword>
<dbReference type="PANTHER" id="PTHR42988:SF2">
    <property type="entry name" value="CYCLIC NUCLEOTIDE PHOSPHODIESTERASE CBUA0032-RELATED"/>
    <property type="match status" value="1"/>
</dbReference>
<dbReference type="Gene3D" id="3.60.21.10">
    <property type="match status" value="1"/>
</dbReference>
<proteinExistence type="inferred from homology"/>
<dbReference type="InterPro" id="IPR026575">
    <property type="entry name" value="GpdQ/CpdA-like"/>
</dbReference>
<dbReference type="CDD" id="cd07402">
    <property type="entry name" value="MPP_GpdQ"/>
    <property type="match status" value="1"/>
</dbReference>
<evidence type="ECO:0000313" key="7">
    <source>
        <dbReference type="Proteomes" id="UP000428330"/>
    </source>
</evidence>
<dbReference type="RefSeq" id="WP_157707567.1">
    <property type="nucleotide sequence ID" value="NZ_CP034348.1"/>
</dbReference>
<evidence type="ECO:0000256" key="1">
    <source>
        <dbReference type="ARBA" id="ARBA00022723"/>
    </source>
</evidence>
<dbReference type="AlphaFoldDB" id="A0A6I6IQC4"/>
<protein>
    <submittedName>
        <fullName evidence="6">Phosphodiesterase</fullName>
    </submittedName>
</protein>
<dbReference type="InterPro" id="IPR029052">
    <property type="entry name" value="Metallo-depent_PP-like"/>
</dbReference>
<gene>
    <name evidence="6" type="ORF">EI983_11620</name>
</gene>
<dbReference type="Pfam" id="PF00149">
    <property type="entry name" value="Metallophos"/>
    <property type="match status" value="1"/>
</dbReference>
<evidence type="ECO:0000256" key="3">
    <source>
        <dbReference type="ARBA" id="ARBA00023004"/>
    </source>
</evidence>
<reference evidence="7" key="1">
    <citation type="submission" date="2018-12" db="EMBL/GenBank/DDBJ databases">
        <title>Complete genome sequence of Roseovarius sp. MME-070.</title>
        <authorList>
            <person name="Nam Y.-D."/>
            <person name="Kang J."/>
            <person name="Chung W.-H."/>
            <person name="Park Y.S."/>
        </authorList>
    </citation>
    <scope>NUCLEOTIDE SEQUENCE [LARGE SCALE GENOMIC DNA]</scope>
    <source>
        <strain evidence="7">MME-070</strain>
    </source>
</reference>
<dbReference type="GO" id="GO:0046872">
    <property type="term" value="F:metal ion binding"/>
    <property type="evidence" value="ECO:0007669"/>
    <property type="project" value="UniProtKB-KW"/>
</dbReference>
<feature type="domain" description="Calcineurin-like phosphoesterase" evidence="5">
    <location>
        <begin position="8"/>
        <end position="202"/>
    </location>
</feature>
<evidence type="ECO:0000313" key="6">
    <source>
        <dbReference type="EMBL" id="QGX98885.1"/>
    </source>
</evidence>
<keyword evidence="7" id="KW-1185">Reference proteome</keyword>
<evidence type="ECO:0000259" key="5">
    <source>
        <dbReference type="Pfam" id="PF00149"/>
    </source>
</evidence>
<dbReference type="Proteomes" id="UP000428330">
    <property type="component" value="Chromosome"/>
</dbReference>
<dbReference type="OrthoDB" id="651281at2"/>
<dbReference type="PANTHER" id="PTHR42988">
    <property type="entry name" value="PHOSPHOHYDROLASE"/>
    <property type="match status" value="1"/>
</dbReference>
<keyword evidence="2" id="KW-0378">Hydrolase</keyword>
<dbReference type="GO" id="GO:0004112">
    <property type="term" value="F:cyclic-nucleotide phosphodiesterase activity"/>
    <property type="evidence" value="ECO:0007669"/>
    <property type="project" value="InterPro"/>
</dbReference>
<organism evidence="6 7">
    <name type="scientific">Roseovarius faecimaris</name>
    <dbReference type="NCBI Taxonomy" id="2494550"/>
    <lineage>
        <taxon>Bacteria</taxon>
        <taxon>Pseudomonadati</taxon>
        <taxon>Pseudomonadota</taxon>
        <taxon>Alphaproteobacteria</taxon>
        <taxon>Rhodobacterales</taxon>
        <taxon>Roseobacteraceae</taxon>
        <taxon>Roseovarius</taxon>
    </lineage>
</organism>
<dbReference type="KEGG" id="rom:EI983_11620"/>
<keyword evidence="1" id="KW-0479">Metal-binding</keyword>
<dbReference type="InterPro" id="IPR004843">
    <property type="entry name" value="Calcineurin-like_PHP"/>
</dbReference>
<evidence type="ECO:0000256" key="2">
    <source>
        <dbReference type="ARBA" id="ARBA00022801"/>
    </source>
</evidence>
<dbReference type="EMBL" id="CP034348">
    <property type="protein sequence ID" value="QGX98885.1"/>
    <property type="molecule type" value="Genomic_DNA"/>
</dbReference>
<dbReference type="InterPro" id="IPR050884">
    <property type="entry name" value="CNP_phosphodiesterase-III"/>
</dbReference>
<accession>A0A6I6IQC4</accession>
<sequence length="269" mass="29495">MSAGAVARLIWLSDLHFEAEGLVLGHDPRARLDAAIDHINAHFPHPETELCLITGDLVDTATEANYTELRRRLDRLQVSWVAMTGNHDARALFLKHLPQPRDQQPGFAQYEVALHGSRLICLDSLWEGEDAGLLCPARLGWLEARLKVADARPVIIFLHHPPVDLGLPMLDPDKLRNGADLMALLAQFPQVSHVCCGHVHRPVAARAGGLTVTSLRSVLYQAPAPVPAWDWDSFTPPREAPEMGVITVGDGQITIRSEQFCAYEVGGAA</sequence>
<evidence type="ECO:0000256" key="4">
    <source>
        <dbReference type="ARBA" id="ARBA00025742"/>
    </source>
</evidence>
<comment type="similarity">
    <text evidence="4">Belongs to the cyclic nucleotide phosphodiesterase class-III family.</text>
</comment>
<dbReference type="SUPFAM" id="SSF56300">
    <property type="entry name" value="Metallo-dependent phosphatases"/>
    <property type="match status" value="1"/>
</dbReference>